<proteinExistence type="predicted"/>
<dbReference type="Proteomes" id="UP001251217">
    <property type="component" value="Unassembled WGS sequence"/>
</dbReference>
<protein>
    <submittedName>
        <fullName evidence="1">Uncharacterized protein</fullName>
    </submittedName>
</protein>
<organism evidence="1 2">
    <name type="scientific">Nocardia kruczakiae</name>
    <dbReference type="NCBI Taxonomy" id="261477"/>
    <lineage>
        <taxon>Bacteria</taxon>
        <taxon>Bacillati</taxon>
        <taxon>Actinomycetota</taxon>
        <taxon>Actinomycetes</taxon>
        <taxon>Mycobacteriales</taxon>
        <taxon>Nocardiaceae</taxon>
        <taxon>Nocardia</taxon>
    </lineage>
</organism>
<reference evidence="1 2" key="1">
    <citation type="submission" date="2023-07" db="EMBL/GenBank/DDBJ databases">
        <title>Sorghum-associated microbial communities from plants grown in Nebraska, USA.</title>
        <authorList>
            <person name="Schachtman D."/>
        </authorList>
    </citation>
    <scope>NUCLEOTIDE SEQUENCE [LARGE SCALE GENOMIC DNA]</scope>
    <source>
        <strain evidence="1 2">4272</strain>
    </source>
</reference>
<keyword evidence="2" id="KW-1185">Reference proteome</keyword>
<gene>
    <name evidence="1" type="ORF">J2W56_000125</name>
</gene>
<comment type="caution">
    <text evidence="1">The sequence shown here is derived from an EMBL/GenBank/DDBJ whole genome shotgun (WGS) entry which is preliminary data.</text>
</comment>
<accession>A0ABU1X8Q1</accession>
<dbReference type="EMBL" id="JAVDWW010000001">
    <property type="protein sequence ID" value="MDR7166407.1"/>
    <property type="molecule type" value="Genomic_DNA"/>
</dbReference>
<evidence type="ECO:0000313" key="1">
    <source>
        <dbReference type="EMBL" id="MDR7166407.1"/>
    </source>
</evidence>
<evidence type="ECO:0000313" key="2">
    <source>
        <dbReference type="Proteomes" id="UP001251217"/>
    </source>
</evidence>
<sequence length="31" mass="3705">MDMQSPMMQAMHAVMMWLHQMGMCPMMQMPM</sequence>
<name>A0ABU1X8Q1_9NOCA</name>